<accession>A0A179G057</accession>
<dbReference type="KEGG" id="pchm:VFPPC_15649"/>
<keyword evidence="1" id="KW-0812">Transmembrane</keyword>
<gene>
    <name evidence="2" type="ORF">VFPPC_15649</name>
</gene>
<keyword evidence="3" id="KW-1185">Reference proteome</keyword>
<evidence type="ECO:0000313" key="2">
    <source>
        <dbReference type="EMBL" id="OAQ71047.1"/>
    </source>
</evidence>
<dbReference type="GeneID" id="28857396"/>
<dbReference type="Proteomes" id="UP000078397">
    <property type="component" value="Unassembled WGS sequence"/>
</dbReference>
<dbReference type="AlphaFoldDB" id="A0A179G057"/>
<proteinExistence type="predicted"/>
<dbReference type="RefSeq" id="XP_018147584.1">
    <property type="nucleotide sequence ID" value="XM_018293402.1"/>
</dbReference>
<name>A0A179G057_METCM</name>
<feature type="transmembrane region" description="Helical" evidence="1">
    <location>
        <begin position="52"/>
        <end position="83"/>
    </location>
</feature>
<evidence type="ECO:0000256" key="1">
    <source>
        <dbReference type="SAM" id="Phobius"/>
    </source>
</evidence>
<evidence type="ECO:0000313" key="3">
    <source>
        <dbReference type="Proteomes" id="UP000078397"/>
    </source>
</evidence>
<dbReference type="EMBL" id="LSBJ02000002">
    <property type="protein sequence ID" value="OAQ71047.1"/>
    <property type="molecule type" value="Genomic_DNA"/>
</dbReference>
<keyword evidence="1" id="KW-0472">Membrane</keyword>
<keyword evidence="1" id="KW-1133">Transmembrane helix</keyword>
<organism evidence="2 3">
    <name type="scientific">Pochonia chlamydosporia 170</name>
    <dbReference type="NCBI Taxonomy" id="1380566"/>
    <lineage>
        <taxon>Eukaryota</taxon>
        <taxon>Fungi</taxon>
        <taxon>Dikarya</taxon>
        <taxon>Ascomycota</taxon>
        <taxon>Pezizomycotina</taxon>
        <taxon>Sordariomycetes</taxon>
        <taxon>Hypocreomycetidae</taxon>
        <taxon>Hypocreales</taxon>
        <taxon>Clavicipitaceae</taxon>
        <taxon>Pochonia</taxon>
    </lineage>
</organism>
<reference evidence="2 3" key="1">
    <citation type="journal article" date="2016" name="PLoS Pathog.">
        <title>Biosynthesis of antibiotic leucinostatins in bio-control fungus Purpureocillium lilacinum and their inhibition on phytophthora revealed by genome mining.</title>
        <authorList>
            <person name="Wang G."/>
            <person name="Liu Z."/>
            <person name="Lin R."/>
            <person name="Li E."/>
            <person name="Mao Z."/>
            <person name="Ling J."/>
            <person name="Yang Y."/>
            <person name="Yin W.B."/>
            <person name="Xie B."/>
        </authorList>
    </citation>
    <scope>NUCLEOTIDE SEQUENCE [LARGE SCALE GENOMIC DNA]</scope>
    <source>
        <strain evidence="2">170</strain>
    </source>
</reference>
<protein>
    <submittedName>
        <fullName evidence="2">Uncharacterized protein</fullName>
    </submittedName>
</protein>
<comment type="caution">
    <text evidence="2">The sequence shown here is derived from an EMBL/GenBank/DDBJ whole genome shotgun (WGS) entry which is preliminary data.</text>
</comment>
<sequence>MLLNPGMDNHLLYKLGQSILESWVILARTSPLRSSPASSLDRDGFLHLQPLFIIWLLLLFVLLDIHSVHLIVVHLALSFWFYFPV</sequence>